<dbReference type="InterPro" id="IPR000683">
    <property type="entry name" value="Gfo/Idh/MocA-like_OxRdtase_N"/>
</dbReference>
<dbReference type="InterPro" id="IPR036291">
    <property type="entry name" value="NAD(P)-bd_dom_sf"/>
</dbReference>
<protein>
    <submittedName>
        <fullName evidence="5">Inositol 2-dehydrogenase</fullName>
        <ecNumber evidence="5">1.1.1.18</ecNumber>
    </submittedName>
</protein>
<evidence type="ECO:0000259" key="3">
    <source>
        <dbReference type="Pfam" id="PF01408"/>
    </source>
</evidence>
<dbReference type="AlphaFoldDB" id="A0AA47J3G5"/>
<dbReference type="GO" id="GO:0006740">
    <property type="term" value="P:NADPH regeneration"/>
    <property type="evidence" value="ECO:0007669"/>
    <property type="project" value="TreeGrafter"/>
</dbReference>
<evidence type="ECO:0000313" key="6">
    <source>
        <dbReference type="Proteomes" id="UP001164714"/>
    </source>
</evidence>
<dbReference type="NCBIfam" id="TIGR04380">
    <property type="entry name" value="myo_inos_iolG"/>
    <property type="match status" value="1"/>
</dbReference>
<dbReference type="InterPro" id="IPR030827">
    <property type="entry name" value="Myo_inos_IolG"/>
</dbReference>
<evidence type="ECO:0000256" key="2">
    <source>
        <dbReference type="ARBA" id="ARBA00023002"/>
    </source>
</evidence>
<dbReference type="PANTHER" id="PTHR42840:SF3">
    <property type="entry name" value="BINDING ROSSMANN FOLD OXIDOREDUCTASE, PUTATIVE (AFU_ORTHOLOGUE AFUA_2G10240)-RELATED"/>
    <property type="match status" value="1"/>
</dbReference>
<accession>A0AA47J3G5</accession>
<feature type="domain" description="Gfo/Idh/MocA-like oxidoreductase N-terminal" evidence="3">
    <location>
        <begin position="6"/>
        <end position="124"/>
    </location>
</feature>
<sequence length="342" mass="37802">MENNRINVGIVGLGRLGRIHANNLRNKIPNINLIAACSVVDSELDYAKSELACEKVFKDYDEMVNDEEIDAVVIVSPSSLHCNQITKALEAGKHVFCEKPLGDNIEEMEDVKAAVAAHPNQVFMLGFMRRFDPSYQYAKEIVDRGEIGEITLMRCYGIDPHEGMASFVEFAKNSKSGGLFLDMAVHDIDLIRWFTGKEFKSVWALGNNIAYPELDELGDTETGAALCRLEENKIGILVSGRNSAHGYHVETEIIGTKGSLRISNLQEKNLVTVLNDQGIIRPTSQNFPERFKEAFVNELEAFSEYILNGTPSSITVEDGIQGTKVALACGLSLENNEIVSVN</sequence>
<dbReference type="GO" id="GO:0000166">
    <property type="term" value="F:nucleotide binding"/>
    <property type="evidence" value="ECO:0007669"/>
    <property type="project" value="InterPro"/>
</dbReference>
<dbReference type="Gene3D" id="3.30.360.10">
    <property type="entry name" value="Dihydrodipicolinate Reductase, domain 2"/>
    <property type="match status" value="1"/>
</dbReference>
<dbReference type="EMBL" id="CP114063">
    <property type="protein sequence ID" value="WAT24401.1"/>
    <property type="molecule type" value="Genomic_DNA"/>
</dbReference>
<dbReference type="SUPFAM" id="SSF51735">
    <property type="entry name" value="NAD(P)-binding Rossmann-fold domains"/>
    <property type="match status" value="1"/>
</dbReference>
<feature type="domain" description="GFO/IDH/MocA-like oxidoreductase" evidence="4">
    <location>
        <begin position="135"/>
        <end position="261"/>
    </location>
</feature>
<name>A0AA47J3G5_9LACT</name>
<dbReference type="GO" id="GO:0005737">
    <property type="term" value="C:cytoplasm"/>
    <property type="evidence" value="ECO:0007669"/>
    <property type="project" value="TreeGrafter"/>
</dbReference>
<dbReference type="Gene3D" id="3.40.50.720">
    <property type="entry name" value="NAD(P)-binding Rossmann-like Domain"/>
    <property type="match status" value="1"/>
</dbReference>
<dbReference type="Proteomes" id="UP001164714">
    <property type="component" value="Chromosome"/>
</dbReference>
<comment type="similarity">
    <text evidence="1">Belongs to the Gfo/Idh/MocA family.</text>
</comment>
<dbReference type="InterPro" id="IPR055170">
    <property type="entry name" value="GFO_IDH_MocA-like_dom"/>
</dbReference>
<evidence type="ECO:0000256" key="1">
    <source>
        <dbReference type="ARBA" id="ARBA00010928"/>
    </source>
</evidence>
<dbReference type="SUPFAM" id="SSF55347">
    <property type="entry name" value="Glyceraldehyde-3-phosphate dehydrogenase-like, C-terminal domain"/>
    <property type="match status" value="1"/>
</dbReference>
<dbReference type="Pfam" id="PF22725">
    <property type="entry name" value="GFO_IDH_MocA_C3"/>
    <property type="match status" value="1"/>
</dbReference>
<gene>
    <name evidence="5" type="primary">iolG</name>
    <name evidence="5" type="ORF">OZ415_09215</name>
</gene>
<proteinExistence type="inferred from homology"/>
<evidence type="ECO:0000259" key="4">
    <source>
        <dbReference type="Pfam" id="PF22725"/>
    </source>
</evidence>
<keyword evidence="2 5" id="KW-0560">Oxidoreductase</keyword>
<dbReference type="EC" id="1.1.1.18" evidence="5"/>
<organism evidence="5 6">
    <name type="scientific">Aerococcus urinaeequi</name>
    <dbReference type="NCBI Taxonomy" id="51665"/>
    <lineage>
        <taxon>Bacteria</taxon>
        <taxon>Bacillati</taxon>
        <taxon>Bacillota</taxon>
        <taxon>Bacilli</taxon>
        <taxon>Lactobacillales</taxon>
        <taxon>Aerococcaceae</taxon>
        <taxon>Aerococcus</taxon>
    </lineage>
</organism>
<dbReference type="RefSeq" id="WP_016898033.1">
    <property type="nucleotide sequence ID" value="NZ_CP114063.1"/>
</dbReference>
<reference evidence="5" key="1">
    <citation type="submission" date="2022-12" db="EMBL/GenBank/DDBJ databases">
        <title>Whole genome sequence analysis of a duck derived balloon bacteium Aerococcus urinaeequi henan2020.</title>
        <authorList>
            <person name="Zhang H."/>
            <person name="Qiao H.X."/>
            <person name="Bian C.Z."/>
            <person name="Shu J.C."/>
        </authorList>
    </citation>
    <scope>NUCLEOTIDE SEQUENCE</scope>
    <source>
        <strain evidence="5">2020-HN-1</strain>
    </source>
</reference>
<dbReference type="PANTHER" id="PTHR42840">
    <property type="entry name" value="NAD(P)-BINDING ROSSMANN-FOLD SUPERFAMILY PROTEIN-RELATED"/>
    <property type="match status" value="1"/>
</dbReference>
<dbReference type="Pfam" id="PF01408">
    <property type="entry name" value="GFO_IDH_MocA"/>
    <property type="match status" value="1"/>
</dbReference>
<dbReference type="GO" id="GO:0050112">
    <property type="term" value="F:inositol 2-dehydrogenase (NAD+) activity"/>
    <property type="evidence" value="ECO:0007669"/>
    <property type="project" value="UniProtKB-EC"/>
</dbReference>
<evidence type="ECO:0000313" key="5">
    <source>
        <dbReference type="EMBL" id="WAT24401.1"/>
    </source>
</evidence>